<evidence type="ECO:0000313" key="2">
    <source>
        <dbReference type="Proteomes" id="UP000037696"/>
    </source>
</evidence>
<dbReference type="AlphaFoldDB" id="A0A0M8P4W5"/>
<evidence type="ECO:0000313" key="1">
    <source>
        <dbReference type="EMBL" id="KOS43597.1"/>
    </source>
</evidence>
<gene>
    <name evidence="1" type="ORF">ACN38_g5506</name>
</gene>
<accession>A0A0M8P4W5</accession>
<comment type="caution">
    <text evidence="1">The sequence shown here is derived from an EMBL/GenBank/DDBJ whole genome shotgun (WGS) entry which is preliminary data.</text>
</comment>
<dbReference type="EMBL" id="LHQQ01000078">
    <property type="protein sequence ID" value="KOS43597.1"/>
    <property type="molecule type" value="Genomic_DNA"/>
</dbReference>
<protein>
    <submittedName>
        <fullName evidence="1">Uncharacterized protein</fullName>
    </submittedName>
</protein>
<organism evidence="1 2">
    <name type="scientific">Penicillium nordicum</name>
    <dbReference type="NCBI Taxonomy" id="229535"/>
    <lineage>
        <taxon>Eukaryota</taxon>
        <taxon>Fungi</taxon>
        <taxon>Dikarya</taxon>
        <taxon>Ascomycota</taxon>
        <taxon>Pezizomycotina</taxon>
        <taxon>Eurotiomycetes</taxon>
        <taxon>Eurotiomycetidae</taxon>
        <taxon>Eurotiales</taxon>
        <taxon>Aspergillaceae</taxon>
        <taxon>Penicillium</taxon>
    </lineage>
</organism>
<dbReference type="STRING" id="229535.A0A0M8P4W5"/>
<name>A0A0M8P4W5_9EURO</name>
<keyword evidence="2" id="KW-1185">Reference proteome</keyword>
<reference evidence="1 2" key="1">
    <citation type="submission" date="2015-08" db="EMBL/GenBank/DDBJ databases">
        <title>Genome sequencing of Penicillium nordicum.</title>
        <authorList>
            <person name="Nguyen H.D."/>
            <person name="Seifert K.A."/>
        </authorList>
    </citation>
    <scope>NUCLEOTIDE SEQUENCE [LARGE SCALE GENOMIC DNA]</scope>
    <source>
        <strain evidence="1 2">DAOMC 185683</strain>
    </source>
</reference>
<dbReference type="OrthoDB" id="4361921at2759"/>
<sequence length="137" mass="15221">MWALDDRPKHWQLPSVPGAQQPFRLSAKRTTYGATESNVRYIEVSVGIQITDWMVRQMLYTGTAPRDNDSLWIANTHAEIADAIPDTGHSRRLPSVIPAPIALDPGGRASMMPRGQPGADAEPAAFLHRKMPRVPLW</sequence>
<dbReference type="Proteomes" id="UP000037696">
    <property type="component" value="Unassembled WGS sequence"/>
</dbReference>
<proteinExistence type="predicted"/>